<gene>
    <name evidence="1" type="ORF">SAMN02745117_00710</name>
</gene>
<dbReference type="Pfam" id="PF05494">
    <property type="entry name" value="MlaC"/>
    <property type="match status" value="1"/>
</dbReference>
<dbReference type="Proteomes" id="UP000184327">
    <property type="component" value="Unassembled WGS sequence"/>
</dbReference>
<evidence type="ECO:0000313" key="2">
    <source>
        <dbReference type="Proteomes" id="UP000184327"/>
    </source>
</evidence>
<dbReference type="AlphaFoldDB" id="A0A1M4VS15"/>
<dbReference type="InterPro" id="IPR008869">
    <property type="entry name" value="MlaC/ttg2D"/>
</dbReference>
<keyword evidence="2" id="KW-1185">Reference proteome</keyword>
<accession>A0A1M4VS15</accession>
<organism evidence="1 2">
    <name type="scientific">Lampropedia hyalina DSM 16112</name>
    <dbReference type="NCBI Taxonomy" id="1122156"/>
    <lineage>
        <taxon>Bacteria</taxon>
        <taxon>Pseudomonadati</taxon>
        <taxon>Pseudomonadota</taxon>
        <taxon>Betaproteobacteria</taxon>
        <taxon>Burkholderiales</taxon>
        <taxon>Comamonadaceae</taxon>
        <taxon>Lampropedia</taxon>
    </lineage>
</organism>
<dbReference type="Gene3D" id="3.10.450.50">
    <property type="match status" value="1"/>
</dbReference>
<reference evidence="1 2" key="1">
    <citation type="submission" date="2016-11" db="EMBL/GenBank/DDBJ databases">
        <authorList>
            <person name="Jaros S."/>
            <person name="Januszkiewicz K."/>
            <person name="Wedrychowicz H."/>
        </authorList>
    </citation>
    <scope>NUCLEOTIDE SEQUENCE [LARGE SCALE GENOMIC DNA]</scope>
    <source>
        <strain evidence="1 2">DSM 16112</strain>
    </source>
</reference>
<name>A0A1M4VS15_9BURK</name>
<dbReference type="STRING" id="1122156.SAMN02745117_00710"/>
<dbReference type="PANTHER" id="PTHR36573:SF1">
    <property type="entry name" value="INTERMEMBRANE PHOSPHOLIPID TRANSPORT SYSTEM BINDING PROTEIN MLAC"/>
    <property type="match status" value="1"/>
</dbReference>
<dbReference type="EMBL" id="FQUZ01000006">
    <property type="protein sequence ID" value="SHE71647.1"/>
    <property type="molecule type" value="Genomic_DNA"/>
</dbReference>
<dbReference type="Gene3D" id="1.10.10.640">
    <property type="entry name" value="phospholipid-binding protein"/>
    <property type="match status" value="1"/>
</dbReference>
<dbReference type="PANTHER" id="PTHR36573">
    <property type="entry name" value="INTERMEMBRANE PHOSPHOLIPID TRANSPORT SYSTEM BINDING PROTEIN MLAC"/>
    <property type="match status" value="1"/>
</dbReference>
<evidence type="ECO:0000313" key="1">
    <source>
        <dbReference type="EMBL" id="SHE71647.1"/>
    </source>
</evidence>
<protein>
    <submittedName>
        <fullName evidence="1">Phospholipid transport system substrate-binding protein</fullName>
    </submittedName>
</protein>
<proteinExistence type="predicted"/>
<sequence length="265" mass="29023">MLPSGSYSLHEARPIRAYTPTTGTAWFHPHKLHPPMTRQTLLQRMHQPATALMILSGCLLSPLLPTTAHAQSTPAASASATQELAPNAMIEQVTSQVLAELRNNTRLQTGDVAVATEAVNRVVMPHVNFRRMTAAAVGPAWRNATAQQRDQLVAAFEAMLIRTYAGSLEQVGDLRVVILPMRAQPADAKDVLVRSEVRGGDSPIQLDYRLEKTPGQGLGWKIYNVNVLGAWLVDTYRTQFAQQINASGIDGLIKALQEQNFKAEQ</sequence>